<keyword evidence="5" id="KW-0460">Magnesium</keyword>
<dbReference type="AlphaFoldDB" id="A0AAV1TNN0"/>
<dbReference type="PANTHER" id="PTHR37984">
    <property type="entry name" value="PROTEIN CBG26694"/>
    <property type="match status" value="1"/>
</dbReference>
<dbReference type="GO" id="GO:0006508">
    <property type="term" value="P:proteolysis"/>
    <property type="evidence" value="ECO:0007669"/>
    <property type="project" value="UniProtKB-KW"/>
</dbReference>
<evidence type="ECO:0000256" key="9">
    <source>
        <dbReference type="ARBA" id="ARBA00023125"/>
    </source>
</evidence>
<dbReference type="InterPro" id="IPR041588">
    <property type="entry name" value="Integrase_H2C2"/>
</dbReference>
<sequence>MPFRWIVAAYANDPDYADIIAYLRAPSEAALGALSRTKRDRIQRYSIDGDLLLYSIEKFDAPRTVIANDLDLRARIIHEYHDAPIGGHLGREKTFAAVSQDFLWPHVYKWVRNWVRTCEICQRVKPSPSSQAPLRPLPIAAEAWSSVSMDFIFGLAPDGQVRAGILVFVDRFSKMTHLVPVHATFTAVETAVHFIDTVFRHHGLPNNIVSDCDPRFTSAFWTLSLEFLGKKLQMSTAAHPETDSARHPRVPTLLAVGQPTALRGSTLSGGDNDKQRSSEAHGILSANVVNYSKAKSSVSTPRDVASPLAQWTAQTLIDPSSRMRNPKANHAPIESARPIDDMAVSEFILQRQAITRFDSAVTNLNASKLAPRFIGPFTVLKAIGDAYKLDLPSSQRLHPTFNVGRLKEYRPAMLHGLAPPSESKAYRWTFTLALLDAPVTSDAAASQSARA</sequence>
<dbReference type="EMBL" id="CAKLBY020000071">
    <property type="protein sequence ID" value="CAK7924034.1"/>
    <property type="molecule type" value="Genomic_DNA"/>
</dbReference>
<reference evidence="12" key="1">
    <citation type="submission" date="2024-01" db="EMBL/GenBank/DDBJ databases">
        <authorList>
            <person name="Webb A."/>
        </authorList>
    </citation>
    <scope>NUCLEOTIDE SEQUENCE</scope>
    <source>
        <strain evidence="12">Pm1</strain>
    </source>
</reference>
<name>A0AAV1TNN0_9STRA</name>
<evidence type="ECO:0000256" key="7">
    <source>
        <dbReference type="ARBA" id="ARBA00022918"/>
    </source>
</evidence>
<dbReference type="Proteomes" id="UP001162060">
    <property type="component" value="Unassembled WGS sequence"/>
</dbReference>
<dbReference type="GO" id="GO:0003964">
    <property type="term" value="F:RNA-directed DNA polymerase activity"/>
    <property type="evidence" value="ECO:0007669"/>
    <property type="project" value="UniProtKB-KW"/>
</dbReference>
<evidence type="ECO:0000256" key="4">
    <source>
        <dbReference type="ARBA" id="ARBA00022801"/>
    </source>
</evidence>
<keyword evidence="7" id="KW-0695">RNA-directed DNA polymerase</keyword>
<evidence type="ECO:0000256" key="2">
    <source>
        <dbReference type="ARBA" id="ARBA00022723"/>
    </source>
</evidence>
<comment type="caution">
    <text evidence="12">The sequence shown here is derived from an EMBL/GenBank/DDBJ whole genome shotgun (WGS) entry which is preliminary data.</text>
</comment>
<gene>
    <name evidence="12" type="ORF">PM001_LOCUS9184</name>
</gene>
<keyword evidence="1" id="KW-0645">Protease</keyword>
<dbReference type="GO" id="GO:0004190">
    <property type="term" value="F:aspartic-type endopeptidase activity"/>
    <property type="evidence" value="ECO:0007669"/>
    <property type="project" value="UniProtKB-KW"/>
</dbReference>
<keyword evidence="3" id="KW-0064">Aspartyl protease</keyword>
<dbReference type="Gene3D" id="1.10.340.70">
    <property type="match status" value="1"/>
</dbReference>
<dbReference type="InterPro" id="IPR012337">
    <property type="entry name" value="RNaseH-like_sf"/>
</dbReference>
<keyword evidence="8" id="KW-0808">Transferase</keyword>
<dbReference type="Pfam" id="PF24626">
    <property type="entry name" value="SH3_Tf2-1"/>
    <property type="match status" value="1"/>
</dbReference>
<keyword evidence="9" id="KW-0238">DNA-binding</keyword>
<evidence type="ECO:0000259" key="11">
    <source>
        <dbReference type="PROSITE" id="PS50994"/>
    </source>
</evidence>
<evidence type="ECO:0000256" key="8">
    <source>
        <dbReference type="ARBA" id="ARBA00022932"/>
    </source>
</evidence>
<keyword evidence="10" id="KW-0233">DNA recombination</keyword>
<organism evidence="12 13">
    <name type="scientific">Peronospora matthiolae</name>
    <dbReference type="NCBI Taxonomy" id="2874970"/>
    <lineage>
        <taxon>Eukaryota</taxon>
        <taxon>Sar</taxon>
        <taxon>Stramenopiles</taxon>
        <taxon>Oomycota</taxon>
        <taxon>Peronosporomycetes</taxon>
        <taxon>Peronosporales</taxon>
        <taxon>Peronosporaceae</taxon>
        <taxon>Peronospora</taxon>
    </lineage>
</organism>
<evidence type="ECO:0000256" key="10">
    <source>
        <dbReference type="ARBA" id="ARBA00023172"/>
    </source>
</evidence>
<dbReference type="InterPro" id="IPR050951">
    <property type="entry name" value="Retrovirus_Pol_polyprotein"/>
</dbReference>
<evidence type="ECO:0000256" key="1">
    <source>
        <dbReference type="ARBA" id="ARBA00022670"/>
    </source>
</evidence>
<keyword evidence="4" id="KW-0378">Hydrolase</keyword>
<dbReference type="GO" id="GO:0046872">
    <property type="term" value="F:metal ion binding"/>
    <property type="evidence" value="ECO:0007669"/>
    <property type="project" value="UniProtKB-KW"/>
</dbReference>
<keyword evidence="8" id="KW-0548">Nucleotidyltransferase</keyword>
<keyword evidence="2" id="KW-0479">Metal-binding</keyword>
<evidence type="ECO:0000256" key="5">
    <source>
        <dbReference type="ARBA" id="ARBA00022842"/>
    </source>
</evidence>
<dbReference type="Pfam" id="PF17921">
    <property type="entry name" value="Integrase_H2C2"/>
    <property type="match status" value="1"/>
</dbReference>
<dbReference type="InterPro" id="IPR036397">
    <property type="entry name" value="RNaseH_sf"/>
</dbReference>
<evidence type="ECO:0000313" key="12">
    <source>
        <dbReference type="EMBL" id="CAK7924034.1"/>
    </source>
</evidence>
<evidence type="ECO:0000256" key="3">
    <source>
        <dbReference type="ARBA" id="ARBA00022750"/>
    </source>
</evidence>
<dbReference type="PROSITE" id="PS50994">
    <property type="entry name" value="INTEGRASE"/>
    <property type="match status" value="1"/>
</dbReference>
<evidence type="ECO:0000313" key="13">
    <source>
        <dbReference type="Proteomes" id="UP001162060"/>
    </source>
</evidence>
<proteinExistence type="predicted"/>
<keyword evidence="6" id="KW-0229">DNA integration</keyword>
<dbReference type="InterPro" id="IPR001584">
    <property type="entry name" value="Integrase_cat-core"/>
</dbReference>
<protein>
    <recommendedName>
        <fullName evidence="11">Integrase catalytic domain-containing protein</fullName>
    </recommendedName>
</protein>
<dbReference type="GO" id="GO:0015074">
    <property type="term" value="P:DNA integration"/>
    <property type="evidence" value="ECO:0007669"/>
    <property type="project" value="UniProtKB-KW"/>
</dbReference>
<dbReference type="SUPFAM" id="SSF53098">
    <property type="entry name" value="Ribonuclease H-like"/>
    <property type="match status" value="1"/>
</dbReference>
<keyword evidence="8" id="KW-0239">DNA-directed DNA polymerase</keyword>
<dbReference type="GO" id="GO:0003677">
    <property type="term" value="F:DNA binding"/>
    <property type="evidence" value="ECO:0007669"/>
    <property type="project" value="UniProtKB-KW"/>
</dbReference>
<dbReference type="GO" id="GO:0003887">
    <property type="term" value="F:DNA-directed DNA polymerase activity"/>
    <property type="evidence" value="ECO:0007669"/>
    <property type="project" value="UniProtKB-KW"/>
</dbReference>
<evidence type="ECO:0000256" key="6">
    <source>
        <dbReference type="ARBA" id="ARBA00022908"/>
    </source>
</evidence>
<dbReference type="GO" id="GO:0006310">
    <property type="term" value="P:DNA recombination"/>
    <property type="evidence" value="ECO:0007669"/>
    <property type="project" value="UniProtKB-KW"/>
</dbReference>
<accession>A0AAV1TNN0</accession>
<dbReference type="PANTHER" id="PTHR37984:SF5">
    <property type="entry name" value="PROTEIN NYNRIN-LIKE"/>
    <property type="match status" value="1"/>
</dbReference>
<dbReference type="InterPro" id="IPR056924">
    <property type="entry name" value="SH3_Tf2-1"/>
</dbReference>
<dbReference type="Gene3D" id="3.30.420.10">
    <property type="entry name" value="Ribonuclease H-like superfamily/Ribonuclease H"/>
    <property type="match status" value="1"/>
</dbReference>
<feature type="domain" description="Integrase catalytic" evidence="11">
    <location>
        <begin position="132"/>
        <end position="315"/>
    </location>
</feature>